<dbReference type="PROSITE" id="PS50088">
    <property type="entry name" value="ANK_REPEAT"/>
    <property type="match status" value="2"/>
</dbReference>
<feature type="repeat" description="ANK" evidence="3">
    <location>
        <begin position="444"/>
        <end position="476"/>
    </location>
</feature>
<keyword evidence="1" id="KW-0433">Leucine-rich repeat</keyword>
<accession>A0A8S1XR12</accession>
<evidence type="ECO:0000256" key="2">
    <source>
        <dbReference type="ARBA" id="ARBA00022737"/>
    </source>
</evidence>
<dbReference type="PANTHER" id="PTHR48051">
    <property type="match status" value="1"/>
</dbReference>
<feature type="repeat" description="ANK" evidence="3">
    <location>
        <begin position="360"/>
        <end position="397"/>
    </location>
</feature>
<proteinExistence type="predicted"/>
<sequence>MNQTLQYVESSQSDMYNESEFDEHQRGINLAFLNQKTLEDKIQFSNLNINQPLDLKAPAETIQEYLFTDEKLEVQGKGLNNTHISFNKYLNLKLLDLTRCKLNQIPEDIKSMVNLQKLYMGSNFLTFVPNFLESLKFLEILDLSFNQLHSLNIHIKSLKQLNLSSNNFEQPYPHSIEVLCIQMNPISQLPKNFDRAIKNMSQLEFDWFKYCKPPLPLKLNFVKYPSIQQKLMNALKHNKLNFLDFVKLLSVNEQNFSGTDYKERNLFCQAGLNDDIGALYGLYQIIPQDINKTDFDNNTPLTVCYLDGKLRSVSILKSFGATFSINAIHQISQRADIQNLRFILASHNNQEALLMHRNMDGNTPLHQLMMNFDKHENSSEFANTILQYGAEPNVENYEGSTPLDVAIKKQQIRAIQFGYQYNQIKRHNIKKGQLFDFNHHSSNNGQSLCHTAMSIGNLEIIEFLLAINSDFFAINKFNKLPRYFGTQSLVFIKNTRKVEKRYIYTNILREKSLLEQQEKNVYQMKNQIEKNMVQRHQNMVQKHLDQEEIEDIEDFDEMESYNENSLQVGSECSVRETVAESAPIFQKSSCLNEQSQTIKRNVDFINEFDLQDELPEILKFLRSGNLEITMQKLKNVLQYESLPASERIKYKNQVNFLRFKFKQKRAELKTQIANDVLLVLNEYQLLNFRSELRHKYLKEFQQFLLDQSKLEISKALQIISRQKMICSSFNLNRDLKINNLSQINDLRLRLSSNLIYDLNNYASPLFQLQNQLFNWLYQCNSKIEKILEQTNFFNLQNYEYLQLMKFKRRKIFSDMIDDLSIERDMLENHSLPQNQIMSNNNLFCNSKRFI</sequence>
<comment type="caution">
    <text evidence="4">The sequence shown here is derived from an EMBL/GenBank/DDBJ whole genome shotgun (WGS) entry which is preliminary data.</text>
</comment>
<dbReference type="Proteomes" id="UP000683925">
    <property type="component" value="Unassembled WGS sequence"/>
</dbReference>
<evidence type="ECO:0000256" key="3">
    <source>
        <dbReference type="PROSITE-ProRule" id="PRU00023"/>
    </source>
</evidence>
<dbReference type="SMART" id="SM00248">
    <property type="entry name" value="ANK"/>
    <property type="match status" value="3"/>
</dbReference>
<dbReference type="GO" id="GO:0005737">
    <property type="term" value="C:cytoplasm"/>
    <property type="evidence" value="ECO:0007669"/>
    <property type="project" value="TreeGrafter"/>
</dbReference>
<dbReference type="EMBL" id="CAJJDP010000129">
    <property type="protein sequence ID" value="CAD8203108.1"/>
    <property type="molecule type" value="Genomic_DNA"/>
</dbReference>
<dbReference type="OrthoDB" id="660555at2759"/>
<dbReference type="InterPro" id="IPR050216">
    <property type="entry name" value="LRR_domain-containing"/>
</dbReference>
<dbReference type="OMA" id="RFILASH"/>
<gene>
    <name evidence="4" type="ORF">POCTA_138.1.T1290051</name>
</gene>
<protein>
    <submittedName>
        <fullName evidence="4">Uncharacterized protein</fullName>
    </submittedName>
</protein>
<keyword evidence="3" id="KW-0040">ANK repeat</keyword>
<dbReference type="AlphaFoldDB" id="A0A8S1XR12"/>
<dbReference type="InterPro" id="IPR002110">
    <property type="entry name" value="Ankyrin_rpt"/>
</dbReference>
<evidence type="ECO:0000256" key="1">
    <source>
        <dbReference type="ARBA" id="ARBA00022614"/>
    </source>
</evidence>
<keyword evidence="2" id="KW-0677">Repeat</keyword>
<dbReference type="PANTHER" id="PTHR48051:SF1">
    <property type="entry name" value="RAS SUPPRESSOR PROTEIN 1"/>
    <property type="match status" value="1"/>
</dbReference>
<evidence type="ECO:0000313" key="5">
    <source>
        <dbReference type="Proteomes" id="UP000683925"/>
    </source>
</evidence>
<keyword evidence="5" id="KW-1185">Reference proteome</keyword>
<name>A0A8S1XR12_PAROT</name>
<organism evidence="4 5">
    <name type="scientific">Paramecium octaurelia</name>
    <dbReference type="NCBI Taxonomy" id="43137"/>
    <lineage>
        <taxon>Eukaryota</taxon>
        <taxon>Sar</taxon>
        <taxon>Alveolata</taxon>
        <taxon>Ciliophora</taxon>
        <taxon>Intramacronucleata</taxon>
        <taxon>Oligohymenophorea</taxon>
        <taxon>Peniculida</taxon>
        <taxon>Parameciidae</taxon>
        <taxon>Paramecium</taxon>
    </lineage>
</organism>
<evidence type="ECO:0000313" key="4">
    <source>
        <dbReference type="EMBL" id="CAD8203108.1"/>
    </source>
</evidence>
<reference evidence="4" key="1">
    <citation type="submission" date="2021-01" db="EMBL/GenBank/DDBJ databases">
        <authorList>
            <consortium name="Genoscope - CEA"/>
            <person name="William W."/>
        </authorList>
    </citation>
    <scope>NUCLEOTIDE SEQUENCE</scope>
</reference>